<dbReference type="Proteomes" id="UP001223802">
    <property type="component" value="Chromosome"/>
</dbReference>
<dbReference type="Gene3D" id="1.10.3680.10">
    <property type="entry name" value="TerB-like"/>
    <property type="match status" value="1"/>
</dbReference>
<dbReference type="InterPro" id="IPR029024">
    <property type="entry name" value="TerB-like"/>
</dbReference>
<organism evidence="2 3">
    <name type="scientific">Oceanimonas pelagia</name>
    <dbReference type="NCBI Taxonomy" id="3028314"/>
    <lineage>
        <taxon>Bacteria</taxon>
        <taxon>Pseudomonadati</taxon>
        <taxon>Pseudomonadota</taxon>
        <taxon>Gammaproteobacteria</taxon>
        <taxon>Aeromonadales</taxon>
        <taxon>Aeromonadaceae</taxon>
        <taxon>Oceanimonas</taxon>
    </lineage>
</organism>
<dbReference type="CDD" id="cd07313">
    <property type="entry name" value="terB_like_2"/>
    <property type="match status" value="1"/>
</dbReference>
<evidence type="ECO:0000313" key="3">
    <source>
        <dbReference type="Proteomes" id="UP001223802"/>
    </source>
</evidence>
<gene>
    <name evidence="2" type="ORF">PU634_07325</name>
</gene>
<protein>
    <submittedName>
        <fullName evidence="2">TerB family tellurite resistance protein</fullName>
    </submittedName>
</protein>
<sequence>MMIKRLKQWLTLVPREQVLPPEQEVAVAALLSEVMMADGEAGDDESARLEVLLGRLFNQPREQVHEWLQQGRAKQEEAVSLYEFTSRLKALPVTEREAILLALWHMALADGRLDPQEEAIVRQVADLLYIPHSRFIWLKHRAEGELDGE</sequence>
<dbReference type="InterPro" id="IPR007791">
    <property type="entry name" value="DjlA_N"/>
</dbReference>
<dbReference type="Pfam" id="PF05099">
    <property type="entry name" value="TerB"/>
    <property type="match status" value="1"/>
</dbReference>
<feature type="domain" description="Co-chaperone DjlA N-terminal" evidence="1">
    <location>
        <begin position="25"/>
        <end position="139"/>
    </location>
</feature>
<evidence type="ECO:0000259" key="1">
    <source>
        <dbReference type="Pfam" id="PF05099"/>
    </source>
</evidence>
<dbReference type="EMBL" id="CP118224">
    <property type="protein sequence ID" value="WMC12165.1"/>
    <property type="molecule type" value="Genomic_DNA"/>
</dbReference>
<name>A0AA50KQJ9_9GAMM</name>
<dbReference type="RefSeq" id="WP_306763399.1">
    <property type="nucleotide sequence ID" value="NZ_CP118224.1"/>
</dbReference>
<evidence type="ECO:0000313" key="2">
    <source>
        <dbReference type="EMBL" id="WMC12165.1"/>
    </source>
</evidence>
<dbReference type="SUPFAM" id="SSF158682">
    <property type="entry name" value="TerB-like"/>
    <property type="match status" value="1"/>
</dbReference>
<dbReference type="KEGG" id="ope:PU634_07325"/>
<accession>A0AA50KQJ9</accession>
<keyword evidence="3" id="KW-1185">Reference proteome</keyword>
<dbReference type="AlphaFoldDB" id="A0AA50KQJ9"/>
<proteinExistence type="predicted"/>
<reference evidence="2 3" key="1">
    <citation type="submission" date="2023-02" db="EMBL/GenBank/DDBJ databases">
        <title>Complete genome sequence of a novel bacterium Oceanimonas sp. NTOU-MSR1 isolated from marine coast sediment.</title>
        <authorList>
            <person name="Yang H.-T."/>
            <person name="Chen Y.-L."/>
            <person name="Ho Y.-N."/>
        </authorList>
    </citation>
    <scope>NUCLEOTIDE SEQUENCE [LARGE SCALE GENOMIC DNA]</scope>
    <source>
        <strain evidence="2 3">NTOU-MSR1</strain>
    </source>
</reference>